<accession>A0A9D2F1X1</accession>
<gene>
    <name evidence="2" type="ORF">H9810_01560</name>
</gene>
<name>A0A9D2F1X1_9FIRM</name>
<reference evidence="2" key="1">
    <citation type="journal article" date="2021" name="PeerJ">
        <title>Extensive microbial diversity within the chicken gut microbiome revealed by metagenomics and culture.</title>
        <authorList>
            <person name="Gilroy R."/>
            <person name="Ravi A."/>
            <person name="Getino M."/>
            <person name="Pursley I."/>
            <person name="Horton D.L."/>
            <person name="Alikhan N.F."/>
            <person name="Baker D."/>
            <person name="Gharbi K."/>
            <person name="Hall N."/>
            <person name="Watson M."/>
            <person name="Adriaenssens E.M."/>
            <person name="Foster-Nyarko E."/>
            <person name="Jarju S."/>
            <person name="Secka A."/>
            <person name="Antonio M."/>
            <person name="Oren A."/>
            <person name="Chaudhuri R.R."/>
            <person name="La Ragione R."/>
            <person name="Hildebrand F."/>
            <person name="Pallen M.J."/>
        </authorList>
    </citation>
    <scope>NUCLEOTIDE SEQUENCE</scope>
    <source>
        <strain evidence="2">3436</strain>
    </source>
</reference>
<reference evidence="2" key="2">
    <citation type="submission" date="2021-04" db="EMBL/GenBank/DDBJ databases">
        <authorList>
            <person name="Gilroy R."/>
        </authorList>
    </citation>
    <scope>NUCLEOTIDE SEQUENCE</scope>
    <source>
        <strain evidence="2">3436</strain>
    </source>
</reference>
<evidence type="ECO:0000313" key="3">
    <source>
        <dbReference type="Proteomes" id="UP000824031"/>
    </source>
</evidence>
<keyword evidence="1" id="KW-0472">Membrane</keyword>
<keyword evidence="1" id="KW-0812">Transmembrane</keyword>
<dbReference type="Proteomes" id="UP000824031">
    <property type="component" value="Unassembled WGS sequence"/>
</dbReference>
<sequence length="398" mass="44710">MPLFNKEVVYRLVPCPCYEVEACESWLTDMAARGLFVEKLGLTLARFHRGTPCTVRYRLTAARLKGGWLDMVPTEPLSTEKALYAESGWQFICAQQEFFLYACEDPCAPELHTDPAVQALSLKMARRSAWWSFLGAIVVLALQFALNGQGRLVRLLVELPALSLCLCLYFFTALLLTALDLYHILALSRRLRRGYAPDHRKNWHPTARVNRILRGISSGTLVLVFVLCIVLFVQAGSDPTIENRQGQLPFATLADLADGTVLPDEDEAFGHNSLEVRHSLLAPTIMEYYESGRVIQSDHVVLDGLLRVLYYDTRTPWLAKPLADDLHQQWETLAPLPQPLPDLPGIDAARAYRDEKGIFQEVTLVQGGRVMSVLWTDPYNSADFDDLVTRMAAVFAAQ</sequence>
<evidence type="ECO:0000256" key="1">
    <source>
        <dbReference type="SAM" id="Phobius"/>
    </source>
</evidence>
<organism evidence="2 3">
    <name type="scientific">Candidatus Gemmiger excrementavium</name>
    <dbReference type="NCBI Taxonomy" id="2838608"/>
    <lineage>
        <taxon>Bacteria</taxon>
        <taxon>Bacillati</taxon>
        <taxon>Bacillota</taxon>
        <taxon>Clostridia</taxon>
        <taxon>Eubacteriales</taxon>
        <taxon>Gemmiger</taxon>
    </lineage>
</organism>
<dbReference type="AlphaFoldDB" id="A0A9D2F1X1"/>
<evidence type="ECO:0000313" key="2">
    <source>
        <dbReference type="EMBL" id="HIZ47395.1"/>
    </source>
</evidence>
<protein>
    <submittedName>
        <fullName evidence="2">DUF2812 domain-containing protein</fullName>
    </submittedName>
</protein>
<comment type="caution">
    <text evidence="2">The sequence shown here is derived from an EMBL/GenBank/DDBJ whole genome shotgun (WGS) entry which is preliminary data.</text>
</comment>
<feature type="transmembrane region" description="Helical" evidence="1">
    <location>
        <begin position="128"/>
        <end position="146"/>
    </location>
</feature>
<dbReference type="InterPro" id="IPR021359">
    <property type="entry name" value="DUF2812"/>
</dbReference>
<proteinExistence type="predicted"/>
<dbReference type="EMBL" id="DXBO01000024">
    <property type="protein sequence ID" value="HIZ47395.1"/>
    <property type="molecule type" value="Genomic_DNA"/>
</dbReference>
<feature type="transmembrane region" description="Helical" evidence="1">
    <location>
        <begin position="212"/>
        <end position="233"/>
    </location>
</feature>
<feature type="transmembrane region" description="Helical" evidence="1">
    <location>
        <begin position="161"/>
        <end position="185"/>
    </location>
</feature>
<keyword evidence="1" id="KW-1133">Transmembrane helix</keyword>
<dbReference type="Pfam" id="PF11193">
    <property type="entry name" value="DUF2812"/>
    <property type="match status" value="1"/>
</dbReference>